<proteinExistence type="predicted"/>
<dbReference type="EMBL" id="CP120863">
    <property type="protein sequence ID" value="WFE90769.1"/>
    <property type="molecule type" value="Genomic_DNA"/>
</dbReference>
<organism evidence="3 4">
    <name type="scientific">Roseibium porphyridii</name>
    <dbReference type="NCBI Taxonomy" id="2866279"/>
    <lineage>
        <taxon>Bacteria</taxon>
        <taxon>Pseudomonadati</taxon>
        <taxon>Pseudomonadota</taxon>
        <taxon>Alphaproteobacteria</taxon>
        <taxon>Hyphomicrobiales</taxon>
        <taxon>Stappiaceae</taxon>
        <taxon>Roseibium</taxon>
    </lineage>
</organism>
<feature type="compositionally biased region" description="Low complexity" evidence="1">
    <location>
        <begin position="77"/>
        <end position="101"/>
    </location>
</feature>
<evidence type="ECO:0008006" key="5">
    <source>
        <dbReference type="Google" id="ProtNLM"/>
    </source>
</evidence>
<feature type="region of interest" description="Disordered" evidence="1">
    <location>
        <begin position="271"/>
        <end position="391"/>
    </location>
</feature>
<dbReference type="RefSeq" id="WP_265682848.1">
    <property type="nucleotide sequence ID" value="NZ_CP120863.1"/>
</dbReference>
<feature type="compositionally biased region" description="Basic and acidic residues" evidence="1">
    <location>
        <begin position="227"/>
        <end position="237"/>
    </location>
</feature>
<protein>
    <recommendedName>
        <fullName evidence="5">CheA signal transduction histidine kinase</fullName>
    </recommendedName>
</protein>
<name>A0ABY8F7L4_9HYPH</name>
<feature type="compositionally biased region" description="Polar residues" evidence="1">
    <location>
        <begin position="276"/>
        <end position="301"/>
    </location>
</feature>
<evidence type="ECO:0000256" key="2">
    <source>
        <dbReference type="SAM" id="Phobius"/>
    </source>
</evidence>
<feature type="region of interest" description="Disordered" evidence="1">
    <location>
        <begin position="68"/>
        <end position="237"/>
    </location>
</feature>
<evidence type="ECO:0000313" key="3">
    <source>
        <dbReference type="EMBL" id="WFE90769.1"/>
    </source>
</evidence>
<feature type="compositionally biased region" description="Basic and acidic residues" evidence="1">
    <location>
        <begin position="307"/>
        <end position="317"/>
    </location>
</feature>
<keyword evidence="2" id="KW-0812">Transmembrane</keyword>
<dbReference type="Proteomes" id="UP001209803">
    <property type="component" value="Chromosome"/>
</dbReference>
<sequence length="590" mass="61393">MADYYSILKKTIASLPENNGAARRSVYSRARNAIVNQLKAYEPPLAPSEITAEQLRLEEAIRKVEAEAARESLGLSPTGAAGGEAAPKASEPAPEPMAEAPVQASQDPPRVEPDAPAPAMEDTPSPLKETLTEAEGLGVATSQAVQQAKEAVDPVAAEQAASDPVPERKEPAFDAPAPQTANADPVAAEQAGEPGLAADAGLYADEPAPAAKEEPTKKAKRSRKDRPKASDALRGDSAGKRWLPIAIAAVLALAVVGAGAYFLLSIGGQNSEERVASQTEDTSSAAVVPPSTDTQVPTSEVPTDDSDSSKISDRLLDGGEGVSDGDVVAPDARTVTTTTITPQADEPAPTPSQPSIVTSIESEPAPTPPAADAAPVPGIEATPPAPADDNLVAVAPETPATTDSPVSQDNGIQRSILYEEGEDTGGSGTAAQGAVVWNIEEETNLDGRSQAVLSAEIEIPERDVKVDIRIKPNDDTSLPASHLVEIKYEFPENFASGDVVNVPGLVMKPTEEARGDALIGASVKVSPGFFWIALSSLPNEQQRNMALLRERGWIDIPMLYENGKRGILTLEKGAAGEDAVEKAISSWQAG</sequence>
<keyword evidence="2" id="KW-1133">Transmembrane helix</keyword>
<feature type="transmembrane region" description="Helical" evidence="2">
    <location>
        <begin position="242"/>
        <end position="264"/>
    </location>
</feature>
<reference evidence="3 4" key="1">
    <citation type="submission" date="2023-03" db="EMBL/GenBank/DDBJ databases">
        <title>Roseibium porphyridii sp. nov. and Roseibium rhodosorbium sp. nov. isolated from marine algae, Porphyridium cruentum and Rhodosorus marinus, respectively.</title>
        <authorList>
            <person name="Lee M.W."/>
            <person name="Choi B.J."/>
            <person name="Lee J.K."/>
            <person name="Choi D.G."/>
            <person name="Baek J.H."/>
            <person name="Bayburt H."/>
            <person name="Kim J.M."/>
            <person name="Han D.M."/>
            <person name="Kim K.H."/>
            <person name="Jeon C.O."/>
        </authorList>
    </citation>
    <scope>NUCLEOTIDE SEQUENCE [LARGE SCALE GENOMIC DNA]</scope>
    <source>
        <strain evidence="3 4">KMA01</strain>
    </source>
</reference>
<keyword evidence="2" id="KW-0472">Membrane</keyword>
<gene>
    <name evidence="3" type="ORF">K1718_05330</name>
</gene>
<evidence type="ECO:0000313" key="4">
    <source>
        <dbReference type="Proteomes" id="UP001209803"/>
    </source>
</evidence>
<keyword evidence="4" id="KW-1185">Reference proteome</keyword>
<evidence type="ECO:0000256" key="1">
    <source>
        <dbReference type="SAM" id="MobiDB-lite"/>
    </source>
</evidence>
<accession>A0ABY8F7L4</accession>